<organism evidence="3 4">
    <name type="scientific">Cryptotermes secundus</name>
    <dbReference type="NCBI Taxonomy" id="105785"/>
    <lineage>
        <taxon>Eukaryota</taxon>
        <taxon>Metazoa</taxon>
        <taxon>Ecdysozoa</taxon>
        <taxon>Arthropoda</taxon>
        <taxon>Hexapoda</taxon>
        <taxon>Insecta</taxon>
        <taxon>Pterygota</taxon>
        <taxon>Neoptera</taxon>
        <taxon>Polyneoptera</taxon>
        <taxon>Dictyoptera</taxon>
        <taxon>Blattodea</taxon>
        <taxon>Blattoidea</taxon>
        <taxon>Termitoidae</taxon>
        <taxon>Kalotermitidae</taxon>
        <taxon>Cryptotermitinae</taxon>
        <taxon>Cryptotermes</taxon>
    </lineage>
</organism>
<dbReference type="EMBL" id="NEVH01025635">
    <property type="protein sequence ID" value="PNF15392.1"/>
    <property type="molecule type" value="Genomic_DNA"/>
</dbReference>
<dbReference type="Proteomes" id="UP000235965">
    <property type="component" value="Unassembled WGS sequence"/>
</dbReference>
<sequence length="493" mass="51122">MQLVGSKSPQPVGTTKPVLTAGGKTLVTTSLSGVKLVNAVKAITTPDGTQQQTIFIKQQQQQQQLPEQQQQQTIIGTIQQQPQLLQQHANKQAAAIAQLQQQLKQQLQQQQKQQQQQQQQQVVSVGASAVTPTSQRVISTMSILGQGQTQPRVMARVGGKPIPVSHMTLPTQLQQQGAACVTTSAQPVSGAATIVKQQQQQTQPMVAKVLTSAQGQVISMESLLAHQKQHGTLPQGTALRVTTGGKPGQTSLIQIPSSTQFAVVSQGNLLSVGQPRVIQTQLTSQQSLATTAGIQQQQVTKLVTAAGKPVVAGAATTATANLRMIGPAAGGLNLAHIGGKPVLLASKAQSTPIQGPTGQNVILTSQATGGQTVVLASQALRAQGGTLVLQQGGAQQILLPPGFQGGTLNIKTLQGLQGLQGLKVIPLSQATAAASNKGRQQVYARIISPGLRPAATNIVHQNTATAMTLQSTTSEASPANPQLGAGPSSNMEQ</sequence>
<dbReference type="AlphaFoldDB" id="A0A2J7PGD3"/>
<evidence type="ECO:0000313" key="4">
    <source>
        <dbReference type="Proteomes" id="UP000235965"/>
    </source>
</evidence>
<accession>A0A2J7PGD3</accession>
<feature type="coiled-coil region" evidence="1">
    <location>
        <begin position="89"/>
        <end position="120"/>
    </location>
</feature>
<name>A0A2J7PGD3_9NEOP</name>
<reference evidence="3 4" key="1">
    <citation type="submission" date="2017-12" db="EMBL/GenBank/DDBJ databases">
        <title>Hemimetabolous genomes reveal molecular basis of termite eusociality.</title>
        <authorList>
            <person name="Harrison M.C."/>
            <person name="Jongepier E."/>
            <person name="Robertson H.M."/>
            <person name="Arning N."/>
            <person name="Bitard-Feildel T."/>
            <person name="Chao H."/>
            <person name="Childers C.P."/>
            <person name="Dinh H."/>
            <person name="Doddapaneni H."/>
            <person name="Dugan S."/>
            <person name="Gowin J."/>
            <person name="Greiner C."/>
            <person name="Han Y."/>
            <person name="Hu H."/>
            <person name="Hughes D.S.T."/>
            <person name="Huylmans A.-K."/>
            <person name="Kemena C."/>
            <person name="Kremer L.P.M."/>
            <person name="Lee S.L."/>
            <person name="Lopez-Ezquerra A."/>
            <person name="Mallet L."/>
            <person name="Monroy-Kuhn J.M."/>
            <person name="Moser A."/>
            <person name="Murali S.C."/>
            <person name="Muzny D.M."/>
            <person name="Otani S."/>
            <person name="Piulachs M.-D."/>
            <person name="Poelchau M."/>
            <person name="Qu J."/>
            <person name="Schaub F."/>
            <person name="Wada-Katsumata A."/>
            <person name="Worley K.C."/>
            <person name="Xie Q."/>
            <person name="Ylla G."/>
            <person name="Poulsen M."/>
            <person name="Gibbs R.A."/>
            <person name="Schal C."/>
            <person name="Richards S."/>
            <person name="Belles X."/>
            <person name="Korb J."/>
            <person name="Bornberg-Bauer E."/>
        </authorList>
    </citation>
    <scope>NUCLEOTIDE SEQUENCE [LARGE SCALE GENOMIC DNA]</scope>
    <source>
        <tissue evidence="3">Whole body</tissue>
    </source>
</reference>
<gene>
    <name evidence="3" type="ORF">B7P43_G01014</name>
</gene>
<feature type="compositionally biased region" description="Polar residues" evidence="2">
    <location>
        <begin position="469"/>
        <end position="480"/>
    </location>
</feature>
<dbReference type="OrthoDB" id="70874at2759"/>
<keyword evidence="1" id="KW-0175">Coiled coil</keyword>
<feature type="region of interest" description="Disordered" evidence="2">
    <location>
        <begin position="469"/>
        <end position="493"/>
    </location>
</feature>
<evidence type="ECO:0000313" key="3">
    <source>
        <dbReference type="EMBL" id="PNF15392.1"/>
    </source>
</evidence>
<comment type="caution">
    <text evidence="3">The sequence shown here is derived from an EMBL/GenBank/DDBJ whole genome shotgun (WGS) entry which is preliminary data.</text>
</comment>
<protein>
    <submittedName>
        <fullName evidence="3">Uncharacterized protein</fullName>
    </submittedName>
</protein>
<proteinExistence type="predicted"/>
<evidence type="ECO:0000256" key="1">
    <source>
        <dbReference type="SAM" id="Coils"/>
    </source>
</evidence>
<keyword evidence="4" id="KW-1185">Reference proteome</keyword>
<evidence type="ECO:0000256" key="2">
    <source>
        <dbReference type="SAM" id="MobiDB-lite"/>
    </source>
</evidence>